<protein>
    <submittedName>
        <fullName evidence="2">Transposase</fullName>
    </submittedName>
</protein>
<organism evidence="2 3">
    <name type="scientific">Longivirga aurantiaca</name>
    <dbReference type="NCBI Taxonomy" id="1837743"/>
    <lineage>
        <taxon>Bacteria</taxon>
        <taxon>Bacillati</taxon>
        <taxon>Actinomycetota</taxon>
        <taxon>Actinomycetes</taxon>
        <taxon>Sporichthyales</taxon>
        <taxon>Sporichthyaceae</taxon>
        <taxon>Longivirga</taxon>
    </lineage>
</organism>
<dbReference type="InterPro" id="IPR002525">
    <property type="entry name" value="Transp_IS110-like_N"/>
</dbReference>
<comment type="caution">
    <text evidence="2">The sequence shown here is derived from an EMBL/GenBank/DDBJ whole genome shotgun (WGS) entry which is preliminary data.</text>
</comment>
<dbReference type="PANTHER" id="PTHR33055">
    <property type="entry name" value="TRANSPOSASE FOR INSERTION SEQUENCE ELEMENT IS1111A"/>
    <property type="match status" value="1"/>
</dbReference>
<sequence length="184" mass="20940">MDVLFGRVAGIDVGKATVTVCVRTPGTGRRKRGCSATMTRSLVVMADWLEECGVTLMAMESTATYWKPTFYCLEEGMECWLLNAAYMKAVPGRKTDVRDAEWIAQLLEHGLVSPSFVPQPEVRTLRNLTPYRLQLMGDRTRAAGRLEKLLEAPRSSCRWSRRTSPRRRRGRCSLRWWPASGTRR</sequence>
<proteinExistence type="predicted"/>
<dbReference type="Pfam" id="PF01548">
    <property type="entry name" value="DEDD_Tnp_IS110"/>
    <property type="match status" value="1"/>
</dbReference>
<name>A0ABW1SX07_9ACTN</name>
<dbReference type="InterPro" id="IPR047650">
    <property type="entry name" value="Transpos_IS110"/>
</dbReference>
<accession>A0ABW1SX07</accession>
<evidence type="ECO:0000313" key="2">
    <source>
        <dbReference type="EMBL" id="MFC6236936.1"/>
    </source>
</evidence>
<gene>
    <name evidence="2" type="ORF">ACFQGU_03535</name>
</gene>
<evidence type="ECO:0000259" key="1">
    <source>
        <dbReference type="Pfam" id="PF01548"/>
    </source>
</evidence>
<evidence type="ECO:0000313" key="3">
    <source>
        <dbReference type="Proteomes" id="UP001596138"/>
    </source>
</evidence>
<dbReference type="EMBL" id="JBHSTI010000003">
    <property type="protein sequence ID" value="MFC6236936.1"/>
    <property type="molecule type" value="Genomic_DNA"/>
</dbReference>
<feature type="domain" description="Transposase IS110-like N-terminal" evidence="1">
    <location>
        <begin position="9"/>
        <end position="151"/>
    </location>
</feature>
<dbReference type="Proteomes" id="UP001596138">
    <property type="component" value="Unassembled WGS sequence"/>
</dbReference>
<dbReference type="RefSeq" id="WP_386763996.1">
    <property type="nucleotide sequence ID" value="NZ_JBHSTI010000003.1"/>
</dbReference>
<reference evidence="3" key="1">
    <citation type="journal article" date="2019" name="Int. J. Syst. Evol. Microbiol.">
        <title>The Global Catalogue of Microorganisms (GCM) 10K type strain sequencing project: providing services to taxonomists for standard genome sequencing and annotation.</title>
        <authorList>
            <consortium name="The Broad Institute Genomics Platform"/>
            <consortium name="The Broad Institute Genome Sequencing Center for Infectious Disease"/>
            <person name="Wu L."/>
            <person name="Ma J."/>
        </authorList>
    </citation>
    <scope>NUCLEOTIDE SEQUENCE [LARGE SCALE GENOMIC DNA]</scope>
    <source>
        <strain evidence="3">CGMCC 4.7317</strain>
    </source>
</reference>
<keyword evidence="3" id="KW-1185">Reference proteome</keyword>